<keyword evidence="2" id="KW-1185">Reference proteome</keyword>
<proteinExistence type="predicted"/>
<organism evidence="1 2">
    <name type="scientific">Amycolatopsis nalaikhensis</name>
    <dbReference type="NCBI Taxonomy" id="715472"/>
    <lineage>
        <taxon>Bacteria</taxon>
        <taxon>Bacillati</taxon>
        <taxon>Actinomycetota</taxon>
        <taxon>Actinomycetes</taxon>
        <taxon>Pseudonocardiales</taxon>
        <taxon>Pseudonocardiaceae</taxon>
        <taxon>Amycolatopsis</taxon>
    </lineage>
</organism>
<gene>
    <name evidence="1" type="ORF">QP939_08285</name>
</gene>
<evidence type="ECO:0000313" key="1">
    <source>
        <dbReference type="EMBL" id="WIV58614.1"/>
    </source>
</evidence>
<dbReference type="Proteomes" id="UP001227101">
    <property type="component" value="Chromosome"/>
</dbReference>
<evidence type="ECO:0000313" key="2">
    <source>
        <dbReference type="Proteomes" id="UP001227101"/>
    </source>
</evidence>
<protein>
    <submittedName>
        <fullName evidence="1">Uncharacterized protein</fullName>
    </submittedName>
</protein>
<sequence>MATAAGLGLVAPAAAEAGTVSVTWGCGAFGGPAGFKTFDITVTAPATATAGQPVTVHADLTQVSPTWVGTEPAGRYTGYVVLELGGAASGRVDATGMTNPVIENGGLFRLTGGTGQVTLPAAGQVTLATSGYVLYYSTGTWISSCGGGAKPVAATIQVS</sequence>
<dbReference type="RefSeq" id="WP_285456008.1">
    <property type="nucleotide sequence ID" value="NZ_CP127173.1"/>
</dbReference>
<name>A0ABY8XSG2_9PSEU</name>
<accession>A0ABY8XSG2</accession>
<dbReference type="EMBL" id="CP127173">
    <property type="protein sequence ID" value="WIV58614.1"/>
    <property type="molecule type" value="Genomic_DNA"/>
</dbReference>
<reference evidence="1 2" key="1">
    <citation type="submission" date="2023-06" db="EMBL/GenBank/DDBJ databases">
        <authorList>
            <person name="Oyuntsetseg B."/>
            <person name="Kim S.B."/>
        </authorList>
    </citation>
    <scope>NUCLEOTIDE SEQUENCE [LARGE SCALE GENOMIC DNA]</scope>
    <source>
        <strain evidence="1 2">2-2</strain>
    </source>
</reference>